<accession>A0A1G7BUS0</accession>
<gene>
    <name evidence="1" type="ORF">SAMN05192589_1153</name>
</gene>
<sequence>MKQIIALWAHQRALSTAFLRMMIERNDVTVIHEPLVTLLDTGEVPLPDGSGGQTVVRSERAFFDHLRVLAEHRPVFFKDTVEHRYGYLFEHPEEVADIEHTFIVRDPAPTISSMYHMKPTIALHEVGYEHLFEIFELATRLKGSAPVLVDADRLVEAPQAVVQRYCEEVGLPFIASALQWQPGDRPEWGRTRQWHLDAMRSSGFAATHKTYPDTVANNAVLKGYFDHHYPFYRQLVQHAI</sequence>
<dbReference type="OrthoDB" id="272985at2"/>
<dbReference type="InterPro" id="IPR027417">
    <property type="entry name" value="P-loop_NTPase"/>
</dbReference>
<keyword evidence="2" id="KW-1185">Reference proteome</keyword>
<dbReference type="Proteomes" id="UP000198781">
    <property type="component" value="Unassembled WGS sequence"/>
</dbReference>
<evidence type="ECO:0008006" key="3">
    <source>
        <dbReference type="Google" id="ProtNLM"/>
    </source>
</evidence>
<dbReference type="RefSeq" id="WP_092745385.1">
    <property type="nucleotide sequence ID" value="NZ_FMZC01000015.1"/>
</dbReference>
<dbReference type="Pfam" id="PF19798">
    <property type="entry name" value="Sulfotransfer_5"/>
    <property type="match status" value="1"/>
</dbReference>
<dbReference type="PANTHER" id="PTHR48419:SF1">
    <property type="entry name" value="SULFOTRANSFERASE DOMAIN-CONTAINING PROTEIN"/>
    <property type="match status" value="1"/>
</dbReference>
<protein>
    <recommendedName>
        <fullName evidence="3">Sulfotransferase family protein</fullName>
    </recommendedName>
</protein>
<evidence type="ECO:0000313" key="1">
    <source>
        <dbReference type="EMBL" id="SDE30819.1"/>
    </source>
</evidence>
<organism evidence="1 2">
    <name type="scientific">Paracidovorax valerianellae</name>
    <dbReference type="NCBI Taxonomy" id="187868"/>
    <lineage>
        <taxon>Bacteria</taxon>
        <taxon>Pseudomonadati</taxon>
        <taxon>Pseudomonadota</taxon>
        <taxon>Betaproteobacteria</taxon>
        <taxon>Burkholderiales</taxon>
        <taxon>Comamonadaceae</taxon>
        <taxon>Paracidovorax</taxon>
    </lineage>
</organism>
<dbReference type="SUPFAM" id="SSF52540">
    <property type="entry name" value="P-loop containing nucleoside triphosphate hydrolases"/>
    <property type="match status" value="1"/>
</dbReference>
<dbReference type="EMBL" id="FMZC01000015">
    <property type="protein sequence ID" value="SDE30819.1"/>
    <property type="molecule type" value="Genomic_DNA"/>
</dbReference>
<dbReference type="AlphaFoldDB" id="A0A1G7BUS0"/>
<dbReference type="PANTHER" id="PTHR48419">
    <property type="entry name" value="SULFOTRANSFERASE DOMAIN-CONTAINING PROTEIN"/>
    <property type="match status" value="1"/>
</dbReference>
<reference evidence="1 2" key="1">
    <citation type="submission" date="2016-10" db="EMBL/GenBank/DDBJ databases">
        <authorList>
            <person name="de Groot N.N."/>
        </authorList>
    </citation>
    <scope>NUCLEOTIDE SEQUENCE [LARGE SCALE GENOMIC DNA]</scope>
    <source>
        <strain evidence="1 2">DSM 16619</strain>
    </source>
</reference>
<dbReference type="InterPro" id="IPR053226">
    <property type="entry name" value="Pyrrolopyrazine_biosynth_F"/>
</dbReference>
<dbReference type="STRING" id="187868.SAMN05192589_1153"/>
<dbReference type="Gene3D" id="3.40.50.300">
    <property type="entry name" value="P-loop containing nucleotide triphosphate hydrolases"/>
    <property type="match status" value="1"/>
</dbReference>
<evidence type="ECO:0000313" key="2">
    <source>
        <dbReference type="Proteomes" id="UP000198781"/>
    </source>
</evidence>
<proteinExistence type="predicted"/>
<name>A0A1G7BUS0_9BURK</name>